<keyword evidence="2" id="KW-1133">Transmembrane helix</keyword>
<gene>
    <name evidence="3" type="ORF">SMTD_LOCUS6086</name>
</gene>
<evidence type="ECO:0000313" key="3">
    <source>
        <dbReference type="EMBL" id="VDP32122.1"/>
    </source>
</evidence>
<name>A0A183NVF0_9TREM</name>
<evidence type="ECO:0000313" key="4">
    <source>
        <dbReference type="Proteomes" id="UP000269396"/>
    </source>
</evidence>
<sequence>MKGTISYHHHDTNQSSNNTSNTSTRRKIWFKNIRNGIFCILCTVGRVLWARSFFFDFIIQHIPSMS</sequence>
<dbReference type="AlphaFoldDB" id="A0A183NVF0"/>
<keyword evidence="2" id="KW-0472">Membrane</keyword>
<feature type="compositionally biased region" description="Low complexity" evidence="1">
    <location>
        <begin position="13"/>
        <end position="23"/>
    </location>
</feature>
<evidence type="ECO:0000256" key="2">
    <source>
        <dbReference type="SAM" id="Phobius"/>
    </source>
</evidence>
<feature type="region of interest" description="Disordered" evidence="1">
    <location>
        <begin position="1"/>
        <end position="23"/>
    </location>
</feature>
<accession>A0A183NVF0</accession>
<organism evidence="3 4">
    <name type="scientific">Schistosoma mattheei</name>
    <dbReference type="NCBI Taxonomy" id="31246"/>
    <lineage>
        <taxon>Eukaryota</taxon>
        <taxon>Metazoa</taxon>
        <taxon>Spiralia</taxon>
        <taxon>Lophotrochozoa</taxon>
        <taxon>Platyhelminthes</taxon>
        <taxon>Trematoda</taxon>
        <taxon>Digenea</taxon>
        <taxon>Strigeidida</taxon>
        <taxon>Schistosomatoidea</taxon>
        <taxon>Schistosomatidae</taxon>
        <taxon>Schistosoma</taxon>
    </lineage>
</organism>
<keyword evidence="4" id="KW-1185">Reference proteome</keyword>
<protein>
    <submittedName>
        <fullName evidence="3">Uncharacterized protein</fullName>
    </submittedName>
</protein>
<dbReference type="EMBL" id="UZAL01027384">
    <property type="protein sequence ID" value="VDP32122.1"/>
    <property type="molecule type" value="Genomic_DNA"/>
</dbReference>
<proteinExistence type="predicted"/>
<feature type="transmembrane region" description="Helical" evidence="2">
    <location>
        <begin position="35"/>
        <end position="59"/>
    </location>
</feature>
<dbReference type="Proteomes" id="UP000269396">
    <property type="component" value="Unassembled WGS sequence"/>
</dbReference>
<keyword evidence="2" id="KW-0812">Transmembrane</keyword>
<evidence type="ECO:0000256" key="1">
    <source>
        <dbReference type="SAM" id="MobiDB-lite"/>
    </source>
</evidence>
<reference evidence="3 4" key="1">
    <citation type="submission" date="2018-11" db="EMBL/GenBank/DDBJ databases">
        <authorList>
            <consortium name="Pathogen Informatics"/>
        </authorList>
    </citation>
    <scope>NUCLEOTIDE SEQUENCE [LARGE SCALE GENOMIC DNA]</scope>
    <source>
        <strain>Denwood</strain>
        <strain evidence="4">Zambia</strain>
    </source>
</reference>